<keyword evidence="11 15" id="KW-1133">Transmembrane helix</keyword>
<keyword evidence="5" id="KW-0597">Phosphoprotein</keyword>
<evidence type="ECO:0000256" key="11">
    <source>
        <dbReference type="ARBA" id="ARBA00022989"/>
    </source>
</evidence>
<keyword evidence="19" id="KW-1185">Reference proteome</keyword>
<evidence type="ECO:0000256" key="15">
    <source>
        <dbReference type="SAM" id="Phobius"/>
    </source>
</evidence>
<dbReference type="InterPro" id="IPR036890">
    <property type="entry name" value="HATPase_C_sf"/>
</dbReference>
<evidence type="ECO:0000256" key="14">
    <source>
        <dbReference type="SAM" id="MobiDB-lite"/>
    </source>
</evidence>
<evidence type="ECO:0000256" key="13">
    <source>
        <dbReference type="ARBA" id="ARBA00023136"/>
    </source>
</evidence>
<reference evidence="18" key="1">
    <citation type="submission" date="2020-09" db="EMBL/GenBank/DDBJ databases">
        <title>A novel bacterium of genus Paenibacillus, isolated from South China Sea.</title>
        <authorList>
            <person name="Huang H."/>
            <person name="Mo K."/>
            <person name="Hu Y."/>
        </authorList>
    </citation>
    <scope>NUCLEOTIDE SEQUENCE</scope>
    <source>
        <strain evidence="18">IB182496</strain>
    </source>
</reference>
<keyword evidence="8" id="KW-0547">Nucleotide-binding</keyword>
<dbReference type="GO" id="GO:0000155">
    <property type="term" value="F:phosphorelay sensor kinase activity"/>
    <property type="evidence" value="ECO:0007669"/>
    <property type="project" value="InterPro"/>
</dbReference>
<dbReference type="Pfam" id="PF06580">
    <property type="entry name" value="His_kinase"/>
    <property type="match status" value="1"/>
</dbReference>
<dbReference type="Pfam" id="PF02743">
    <property type="entry name" value="dCache_1"/>
    <property type="match status" value="1"/>
</dbReference>
<evidence type="ECO:0000256" key="7">
    <source>
        <dbReference type="ARBA" id="ARBA00022692"/>
    </source>
</evidence>
<dbReference type="InterPro" id="IPR003660">
    <property type="entry name" value="HAMP_dom"/>
</dbReference>
<dbReference type="AlphaFoldDB" id="A0A927GQJ6"/>
<dbReference type="PROSITE" id="PS50109">
    <property type="entry name" value="HIS_KIN"/>
    <property type="match status" value="1"/>
</dbReference>
<gene>
    <name evidence="18" type="ORF">IDH44_02040</name>
</gene>
<evidence type="ECO:0000256" key="2">
    <source>
        <dbReference type="ARBA" id="ARBA00004651"/>
    </source>
</evidence>
<dbReference type="InterPro" id="IPR003594">
    <property type="entry name" value="HATPase_dom"/>
</dbReference>
<proteinExistence type="predicted"/>
<comment type="caution">
    <text evidence="18">The sequence shown here is derived from an EMBL/GenBank/DDBJ whole genome shotgun (WGS) entry which is preliminary data.</text>
</comment>
<evidence type="ECO:0000256" key="3">
    <source>
        <dbReference type="ARBA" id="ARBA00012438"/>
    </source>
</evidence>
<feature type="domain" description="HAMP" evidence="17">
    <location>
        <begin position="321"/>
        <end position="373"/>
    </location>
</feature>
<evidence type="ECO:0000256" key="8">
    <source>
        <dbReference type="ARBA" id="ARBA00022741"/>
    </source>
</evidence>
<dbReference type="SUPFAM" id="SSF55874">
    <property type="entry name" value="ATPase domain of HSP90 chaperone/DNA topoisomerase II/histidine kinase"/>
    <property type="match status" value="1"/>
</dbReference>
<dbReference type="GO" id="GO:0005886">
    <property type="term" value="C:plasma membrane"/>
    <property type="evidence" value="ECO:0007669"/>
    <property type="project" value="UniProtKB-SubCell"/>
</dbReference>
<dbReference type="GO" id="GO:0005524">
    <property type="term" value="F:ATP binding"/>
    <property type="evidence" value="ECO:0007669"/>
    <property type="project" value="UniProtKB-KW"/>
</dbReference>
<evidence type="ECO:0000256" key="10">
    <source>
        <dbReference type="ARBA" id="ARBA00022840"/>
    </source>
</evidence>
<dbReference type="InterPro" id="IPR050640">
    <property type="entry name" value="Bact_2-comp_sensor_kinase"/>
</dbReference>
<dbReference type="Pfam" id="PF02518">
    <property type="entry name" value="HATPase_c"/>
    <property type="match status" value="1"/>
</dbReference>
<keyword evidence="10" id="KW-0067">ATP-binding</keyword>
<dbReference type="RefSeq" id="WP_190914197.1">
    <property type="nucleotide sequence ID" value="NZ_JACXIZ010000007.1"/>
</dbReference>
<feature type="transmembrane region" description="Helical" evidence="15">
    <location>
        <begin position="300"/>
        <end position="321"/>
    </location>
</feature>
<evidence type="ECO:0000259" key="17">
    <source>
        <dbReference type="PROSITE" id="PS50885"/>
    </source>
</evidence>
<evidence type="ECO:0000256" key="12">
    <source>
        <dbReference type="ARBA" id="ARBA00023012"/>
    </source>
</evidence>
<dbReference type="InterPro" id="IPR033479">
    <property type="entry name" value="dCache_1"/>
</dbReference>
<keyword evidence="13 15" id="KW-0472">Membrane</keyword>
<comment type="subcellular location">
    <subcellularLocation>
        <location evidence="2">Cell membrane</location>
        <topology evidence="2">Multi-pass membrane protein</topology>
    </subcellularLocation>
</comment>
<name>A0A927GQJ6_9BACL</name>
<dbReference type="Gene3D" id="1.10.287.130">
    <property type="match status" value="1"/>
</dbReference>
<dbReference type="CDD" id="cd06225">
    <property type="entry name" value="HAMP"/>
    <property type="match status" value="1"/>
</dbReference>
<keyword evidence="12" id="KW-0902">Two-component regulatory system</keyword>
<organism evidence="18 19">
    <name type="scientific">Paenibacillus sabuli</name>
    <dbReference type="NCBI Taxonomy" id="2772509"/>
    <lineage>
        <taxon>Bacteria</taxon>
        <taxon>Bacillati</taxon>
        <taxon>Bacillota</taxon>
        <taxon>Bacilli</taxon>
        <taxon>Bacillales</taxon>
        <taxon>Paenibacillaceae</taxon>
        <taxon>Paenibacillus</taxon>
    </lineage>
</organism>
<feature type="domain" description="Histidine kinase" evidence="16">
    <location>
        <begin position="480"/>
        <end position="595"/>
    </location>
</feature>
<dbReference type="PANTHER" id="PTHR34220:SF7">
    <property type="entry name" value="SENSOR HISTIDINE KINASE YPDA"/>
    <property type="match status" value="1"/>
</dbReference>
<accession>A0A927GQJ6</accession>
<dbReference type="Gene3D" id="3.30.450.20">
    <property type="entry name" value="PAS domain"/>
    <property type="match status" value="1"/>
</dbReference>
<dbReference type="InterPro" id="IPR005467">
    <property type="entry name" value="His_kinase_dom"/>
</dbReference>
<dbReference type="SUPFAM" id="SSF158472">
    <property type="entry name" value="HAMP domain-like"/>
    <property type="match status" value="1"/>
</dbReference>
<dbReference type="PANTHER" id="PTHR34220">
    <property type="entry name" value="SENSOR HISTIDINE KINASE YPDA"/>
    <property type="match status" value="1"/>
</dbReference>
<comment type="catalytic activity">
    <reaction evidence="1">
        <text>ATP + protein L-histidine = ADP + protein N-phospho-L-histidine.</text>
        <dbReference type="EC" id="2.7.13.3"/>
    </reaction>
</comment>
<evidence type="ECO:0000313" key="18">
    <source>
        <dbReference type="EMBL" id="MBD2843960.1"/>
    </source>
</evidence>
<evidence type="ECO:0000256" key="4">
    <source>
        <dbReference type="ARBA" id="ARBA00022475"/>
    </source>
</evidence>
<evidence type="ECO:0000256" key="9">
    <source>
        <dbReference type="ARBA" id="ARBA00022777"/>
    </source>
</evidence>
<keyword evidence="9 18" id="KW-0418">Kinase</keyword>
<dbReference type="Pfam" id="PF00672">
    <property type="entry name" value="HAMP"/>
    <property type="match status" value="1"/>
</dbReference>
<evidence type="ECO:0000259" key="16">
    <source>
        <dbReference type="PROSITE" id="PS50109"/>
    </source>
</evidence>
<dbReference type="Gene3D" id="3.30.565.10">
    <property type="entry name" value="Histidine kinase-like ATPase, C-terminal domain"/>
    <property type="match status" value="1"/>
</dbReference>
<evidence type="ECO:0000256" key="5">
    <source>
        <dbReference type="ARBA" id="ARBA00022553"/>
    </source>
</evidence>
<keyword evidence="6" id="KW-0808">Transferase</keyword>
<dbReference type="InterPro" id="IPR010559">
    <property type="entry name" value="Sig_transdc_His_kin_internal"/>
</dbReference>
<dbReference type="EC" id="2.7.13.3" evidence="3"/>
<evidence type="ECO:0000256" key="1">
    <source>
        <dbReference type="ARBA" id="ARBA00000085"/>
    </source>
</evidence>
<protein>
    <recommendedName>
        <fullName evidence="3">histidine kinase</fullName>
        <ecNumber evidence="3">2.7.13.3</ecNumber>
    </recommendedName>
</protein>
<feature type="region of interest" description="Disordered" evidence="14">
    <location>
        <begin position="600"/>
        <end position="628"/>
    </location>
</feature>
<evidence type="ECO:0000313" key="19">
    <source>
        <dbReference type="Proteomes" id="UP000621560"/>
    </source>
</evidence>
<dbReference type="SMART" id="SM00304">
    <property type="entry name" value="HAMP"/>
    <property type="match status" value="1"/>
</dbReference>
<dbReference type="SMART" id="SM00387">
    <property type="entry name" value="HATPase_c"/>
    <property type="match status" value="1"/>
</dbReference>
<dbReference type="Proteomes" id="UP000621560">
    <property type="component" value="Unassembled WGS sequence"/>
</dbReference>
<dbReference type="PROSITE" id="PS50885">
    <property type="entry name" value="HAMP"/>
    <property type="match status" value="1"/>
</dbReference>
<sequence>MKNIVARMGSSMTWRLIILFSSIIVFIVVAVAAVSFFESSKSIKQDAERFSTQILKEANLNLGRYFRDYEQFFSIIAASETFRQWLQAERVSSQGLAFTNLKDNLLRPFAVMHPEFLSLTLLDEGGRETFYSAESGPALRYDYRLREEPWLPERGNASLLEMRVAKSRDYLGAKNRPLELTVLTIVKKYTFSASSQGYIKMDLALAPIEAILSELLIEASGHGMIVDREGRIMAHTQPEQATQFVPDELSGRLQDSHGSFYLPASDQLITYRSIDKTAWRIVSSLPYRELTRSVYKVKDMTVAITAIGLVVSAVLVIVVSASSTRRLKRLREAMIGTNLGNLEVRMPVEGRDEVADLGRVFNKMLDNLHLSLEELERTRSAEQTAVLRALQSQIHSHFLYNALESIKSMAYIADQGDIVRTTLALSDMLRYISSYRDAEVPLEREVQYIGDYLHIMQTQYGDELTYTAEIEPGLEQVGCLKAIIQPLVENSIRHGLEQTGEPLHIELRISRLSESCVQIRVADNGPGFATERLRELEERLRRSDSREQYRGLSSIGMLNVHYRLRIYYGDERAGMTLRNRAGGGAQVELTLPLTRFAEGREQDVSHTHRRQLADHSQRSDQDDRAALG</sequence>
<dbReference type="EMBL" id="JACXIZ010000007">
    <property type="protein sequence ID" value="MBD2843960.1"/>
    <property type="molecule type" value="Genomic_DNA"/>
</dbReference>
<keyword evidence="7 15" id="KW-0812">Transmembrane</keyword>
<keyword evidence="4" id="KW-1003">Cell membrane</keyword>
<evidence type="ECO:0000256" key="6">
    <source>
        <dbReference type="ARBA" id="ARBA00022679"/>
    </source>
</evidence>